<dbReference type="EMBL" id="JACHNY010000004">
    <property type="protein sequence ID" value="MBB4618203.1"/>
    <property type="molecule type" value="Genomic_DNA"/>
</dbReference>
<comment type="caution">
    <text evidence="1">The sequence shown here is derived from an EMBL/GenBank/DDBJ whole genome shotgun (WGS) entry which is preliminary data.</text>
</comment>
<sequence length="231" mass="25313">MSMEQWERLETERHAELTVARTLESQRHFVQLVPSEFAAAALHYPILFTKHPETGAFFAGAILGVKPGENLCTGEDGLLTGYRPADLERHGFFLVEGEIVIRRDDPVFAGGGQPLFDAGGEATPTFQRIRRALGQLQAGLPETERLVARLLALTLIEPIDVTLHFDDGERLVLDGLYTISLDALHELPDAEVLALFRDGTLHLAYTQAQSVGHLRTLAARRNARLAAGLGG</sequence>
<dbReference type="Pfam" id="PF07277">
    <property type="entry name" value="SapC"/>
    <property type="match status" value="1"/>
</dbReference>
<evidence type="ECO:0008006" key="3">
    <source>
        <dbReference type="Google" id="ProtNLM"/>
    </source>
</evidence>
<keyword evidence="2" id="KW-1185">Reference proteome</keyword>
<proteinExistence type="predicted"/>
<gene>
    <name evidence="1" type="ORF">GGQ96_002339</name>
</gene>
<evidence type="ECO:0000313" key="1">
    <source>
        <dbReference type="EMBL" id="MBB4618203.1"/>
    </source>
</evidence>
<accession>A0A7W7AJJ3</accession>
<protein>
    <recommendedName>
        <fullName evidence="3">Multidrug transporter</fullName>
    </recommendedName>
</protein>
<dbReference type="AlphaFoldDB" id="A0A7W7AJJ3"/>
<name>A0A7W7AJJ3_9SPHN</name>
<reference evidence="1 2" key="1">
    <citation type="submission" date="2020-08" db="EMBL/GenBank/DDBJ databases">
        <title>Genomic Encyclopedia of Type Strains, Phase IV (KMG-IV): sequencing the most valuable type-strain genomes for metagenomic binning, comparative biology and taxonomic classification.</title>
        <authorList>
            <person name="Goeker M."/>
        </authorList>
    </citation>
    <scope>NUCLEOTIDE SEQUENCE [LARGE SCALE GENOMIC DNA]</scope>
    <source>
        <strain evidence="1 2">DSM 15867</strain>
    </source>
</reference>
<dbReference type="InterPro" id="IPR010836">
    <property type="entry name" value="SapC"/>
</dbReference>
<organism evidence="1 2">
    <name type="scientific">Sphingomonas abaci</name>
    <dbReference type="NCBI Taxonomy" id="237611"/>
    <lineage>
        <taxon>Bacteria</taxon>
        <taxon>Pseudomonadati</taxon>
        <taxon>Pseudomonadota</taxon>
        <taxon>Alphaproteobacteria</taxon>
        <taxon>Sphingomonadales</taxon>
        <taxon>Sphingomonadaceae</taxon>
        <taxon>Sphingomonas</taxon>
    </lineage>
</organism>
<dbReference type="Proteomes" id="UP000574769">
    <property type="component" value="Unassembled WGS sequence"/>
</dbReference>
<evidence type="ECO:0000313" key="2">
    <source>
        <dbReference type="Proteomes" id="UP000574769"/>
    </source>
</evidence>